<keyword evidence="1" id="KW-0479">Metal-binding</keyword>
<evidence type="ECO:0000259" key="5">
    <source>
        <dbReference type="PROSITE" id="PS50808"/>
    </source>
</evidence>
<dbReference type="PROSITE" id="PS50808">
    <property type="entry name" value="ZF_BED"/>
    <property type="match status" value="1"/>
</dbReference>
<organism evidence="6 7">
    <name type="scientific">Phytophthora megakarya</name>
    <dbReference type="NCBI Taxonomy" id="4795"/>
    <lineage>
        <taxon>Eukaryota</taxon>
        <taxon>Sar</taxon>
        <taxon>Stramenopiles</taxon>
        <taxon>Oomycota</taxon>
        <taxon>Peronosporomycetes</taxon>
        <taxon>Peronosporales</taxon>
        <taxon>Peronosporaceae</taxon>
        <taxon>Phytophthora</taxon>
    </lineage>
</organism>
<evidence type="ECO:0000313" key="6">
    <source>
        <dbReference type="EMBL" id="OWZ12290.1"/>
    </source>
</evidence>
<dbReference type="AlphaFoldDB" id="A0A225W5Z5"/>
<dbReference type="GO" id="GO:0008270">
    <property type="term" value="F:zinc ion binding"/>
    <property type="evidence" value="ECO:0007669"/>
    <property type="project" value="UniProtKB-KW"/>
</dbReference>
<dbReference type="GO" id="GO:0003677">
    <property type="term" value="F:DNA binding"/>
    <property type="evidence" value="ECO:0007669"/>
    <property type="project" value="InterPro"/>
</dbReference>
<evidence type="ECO:0000256" key="2">
    <source>
        <dbReference type="ARBA" id="ARBA00022771"/>
    </source>
</evidence>
<feature type="domain" description="BED-type" evidence="5">
    <location>
        <begin position="5"/>
        <end position="59"/>
    </location>
</feature>
<keyword evidence="2 4" id="KW-0863">Zinc-finger</keyword>
<dbReference type="InterPro" id="IPR003656">
    <property type="entry name" value="Znf_BED"/>
</dbReference>
<keyword evidence="7" id="KW-1185">Reference proteome</keyword>
<evidence type="ECO:0000256" key="4">
    <source>
        <dbReference type="PROSITE-ProRule" id="PRU00027"/>
    </source>
</evidence>
<comment type="caution">
    <text evidence="6">The sequence shown here is derived from an EMBL/GenBank/DDBJ whole genome shotgun (WGS) entry which is preliminary data.</text>
</comment>
<gene>
    <name evidence="6" type="ORF">PHMEG_00014579</name>
</gene>
<evidence type="ECO:0000313" key="7">
    <source>
        <dbReference type="Proteomes" id="UP000198211"/>
    </source>
</evidence>
<evidence type="ECO:0000256" key="3">
    <source>
        <dbReference type="ARBA" id="ARBA00022833"/>
    </source>
</evidence>
<protein>
    <recommendedName>
        <fullName evidence="5">BED-type domain-containing protein</fullName>
    </recommendedName>
</protein>
<sequence length="125" mass="14320">MKIGRPPDPIWQHYFVEKENGKKHGRCRYCGALKKNGKPSGKLLKHLTVLICALVFQKTYKFHCGRLLLKNQLQDAFEIALARVFFVCALSFMLADAPLFRKLLALVAPTFKVPSRHKLRGELLK</sequence>
<dbReference type="OrthoDB" id="144450at2759"/>
<name>A0A225W5Z5_9STRA</name>
<evidence type="ECO:0000256" key="1">
    <source>
        <dbReference type="ARBA" id="ARBA00022723"/>
    </source>
</evidence>
<accession>A0A225W5Z5</accession>
<keyword evidence="3" id="KW-0862">Zinc</keyword>
<proteinExistence type="predicted"/>
<dbReference type="Proteomes" id="UP000198211">
    <property type="component" value="Unassembled WGS sequence"/>
</dbReference>
<reference evidence="7" key="1">
    <citation type="submission" date="2017-03" db="EMBL/GenBank/DDBJ databases">
        <title>Phytopthora megakarya and P. palmivora, two closely related causual agents of cacao black pod achieved similar genome size and gene model numbers by different mechanisms.</title>
        <authorList>
            <person name="Ali S."/>
            <person name="Shao J."/>
            <person name="Larry D.J."/>
            <person name="Kronmiller B."/>
            <person name="Shen D."/>
            <person name="Strem M.D."/>
            <person name="Melnick R.L."/>
            <person name="Guiltinan M.J."/>
            <person name="Tyler B.M."/>
            <person name="Meinhardt L.W."/>
            <person name="Bailey B.A."/>
        </authorList>
    </citation>
    <scope>NUCLEOTIDE SEQUENCE [LARGE SCALE GENOMIC DNA]</scope>
    <source>
        <strain evidence="7">zdho120</strain>
    </source>
</reference>
<dbReference type="EMBL" id="NBNE01001890">
    <property type="protein sequence ID" value="OWZ12290.1"/>
    <property type="molecule type" value="Genomic_DNA"/>
</dbReference>